<reference evidence="2 3" key="1">
    <citation type="submission" date="2017-03" db="EMBL/GenBank/DDBJ databases">
        <title>Genome sequence of Geothermobacter sp. EPR-M, Deep-Sea Iron Reducer.</title>
        <authorList>
            <person name="Tully B."/>
            <person name="Savalia P."/>
            <person name="Abuyen K."/>
            <person name="Baughan C."/>
            <person name="Romero E."/>
            <person name="Ronkowski C."/>
            <person name="Torres B."/>
            <person name="Tremblay J."/>
            <person name="Trujillo A."/>
            <person name="Tyler M."/>
            <person name="Perez-Rodriguez I."/>
            <person name="Amend J."/>
        </authorList>
    </citation>
    <scope>NUCLEOTIDE SEQUENCE [LARGE SCALE GENOMIC DNA]</scope>
    <source>
        <strain evidence="2 3">EPR-M</strain>
    </source>
</reference>
<keyword evidence="2" id="KW-0966">Cell projection</keyword>
<evidence type="ECO:0000313" key="3">
    <source>
        <dbReference type="Proteomes" id="UP000193136"/>
    </source>
</evidence>
<dbReference type="OrthoDB" id="9807950at2"/>
<dbReference type="RefSeq" id="WP_085008593.1">
    <property type="nucleotide sequence ID" value="NZ_NAAD01000001.1"/>
</dbReference>
<dbReference type="InterPro" id="IPR029025">
    <property type="entry name" value="T3SS_substrate_exporter_C"/>
</dbReference>
<comment type="similarity">
    <text evidence="1">Belongs to the type III secretion exporter family.</text>
</comment>
<protein>
    <submittedName>
        <fullName evidence="2">Flagellar biosynthesis protein FlhB</fullName>
    </submittedName>
</protein>
<dbReference type="Gene3D" id="3.40.1690.10">
    <property type="entry name" value="secretion proteins EscU"/>
    <property type="match status" value="1"/>
</dbReference>
<dbReference type="PANTHER" id="PTHR30531">
    <property type="entry name" value="FLAGELLAR BIOSYNTHETIC PROTEIN FLHB"/>
    <property type="match status" value="1"/>
</dbReference>
<organism evidence="2 3">
    <name type="scientific">Geothermobacter hydrogeniphilus</name>
    <dbReference type="NCBI Taxonomy" id="1969733"/>
    <lineage>
        <taxon>Bacteria</taxon>
        <taxon>Pseudomonadati</taxon>
        <taxon>Thermodesulfobacteriota</taxon>
        <taxon>Desulfuromonadia</taxon>
        <taxon>Desulfuromonadales</taxon>
        <taxon>Geothermobacteraceae</taxon>
        <taxon>Geothermobacter</taxon>
    </lineage>
</organism>
<evidence type="ECO:0000313" key="2">
    <source>
        <dbReference type="EMBL" id="ORJ63471.1"/>
    </source>
</evidence>
<dbReference type="InterPro" id="IPR006135">
    <property type="entry name" value="T3SS_substrate_exporter"/>
</dbReference>
<name>A0A1X0YE34_9BACT</name>
<dbReference type="SUPFAM" id="SSF160544">
    <property type="entry name" value="EscU C-terminal domain-like"/>
    <property type="match status" value="1"/>
</dbReference>
<dbReference type="GO" id="GO:0009306">
    <property type="term" value="P:protein secretion"/>
    <property type="evidence" value="ECO:0007669"/>
    <property type="project" value="InterPro"/>
</dbReference>
<dbReference type="Proteomes" id="UP000193136">
    <property type="component" value="Unassembled WGS sequence"/>
</dbReference>
<comment type="caution">
    <text evidence="2">The sequence shown here is derived from an EMBL/GenBank/DDBJ whole genome shotgun (WGS) entry which is preliminary data.</text>
</comment>
<keyword evidence="3" id="KW-1185">Reference proteome</keyword>
<gene>
    <name evidence="2" type="ORF">B5V00_00990</name>
</gene>
<dbReference type="GO" id="GO:0005886">
    <property type="term" value="C:plasma membrane"/>
    <property type="evidence" value="ECO:0007669"/>
    <property type="project" value="TreeGrafter"/>
</dbReference>
<dbReference type="STRING" id="1969733.B5V00_00990"/>
<proteinExistence type="inferred from homology"/>
<dbReference type="Pfam" id="PF01312">
    <property type="entry name" value="Bac_export_2"/>
    <property type="match status" value="1"/>
</dbReference>
<keyword evidence="2" id="KW-0282">Flagellum</keyword>
<dbReference type="EMBL" id="NAAD01000001">
    <property type="protein sequence ID" value="ORJ63471.1"/>
    <property type="molecule type" value="Genomic_DNA"/>
</dbReference>
<keyword evidence="2" id="KW-0969">Cilium</keyword>
<sequence length="100" mass="10923">MDTVSAEDRAVALLYRKNHDRAPKVVAGGRGELARKIVQLAAESGVNIVSDPDLVELLSRVPTGDEIPLELYQAVAELLAFIYQVNQDHARSAQTEIAVR</sequence>
<dbReference type="AlphaFoldDB" id="A0A1X0YE34"/>
<dbReference type="PANTHER" id="PTHR30531:SF12">
    <property type="entry name" value="FLAGELLAR BIOSYNTHETIC PROTEIN FLHB"/>
    <property type="match status" value="1"/>
</dbReference>
<accession>A0A1X0YE34</accession>
<evidence type="ECO:0000256" key="1">
    <source>
        <dbReference type="ARBA" id="ARBA00010690"/>
    </source>
</evidence>